<dbReference type="SUPFAM" id="SSF50156">
    <property type="entry name" value="PDZ domain-like"/>
    <property type="match status" value="4"/>
</dbReference>
<evidence type="ECO:0000259" key="15">
    <source>
        <dbReference type="PROSITE" id="PS50106"/>
    </source>
</evidence>
<feature type="domain" description="PDZ" evidence="15">
    <location>
        <begin position="1773"/>
        <end position="1861"/>
    </location>
</feature>
<dbReference type="Gene3D" id="2.40.160.10">
    <property type="entry name" value="Porin"/>
    <property type="match status" value="1"/>
</dbReference>
<keyword evidence="10" id="KW-0406">Ion transport</keyword>
<dbReference type="HOGENOM" id="CLU_234796_0_0_1"/>
<dbReference type="SMART" id="SM00228">
    <property type="entry name" value="PDZ"/>
    <property type="match status" value="3"/>
</dbReference>
<dbReference type="PANTHER" id="PTHR46900">
    <property type="entry name" value="TYROSINE-PROTEIN PHOSPHATASE NON-RECEPTOR TYPE 13"/>
    <property type="match status" value="1"/>
</dbReference>
<dbReference type="STRING" id="126957.T1IW86"/>
<feature type="domain" description="KIND" evidence="16">
    <location>
        <begin position="467"/>
        <end position="577"/>
    </location>
</feature>
<dbReference type="SMART" id="SM00750">
    <property type="entry name" value="KIND"/>
    <property type="match status" value="1"/>
</dbReference>
<dbReference type="InterPro" id="IPR000299">
    <property type="entry name" value="FERM_domain"/>
</dbReference>
<dbReference type="Gene3D" id="2.30.42.10">
    <property type="match status" value="4"/>
</dbReference>
<dbReference type="InterPro" id="IPR001925">
    <property type="entry name" value="Porin_Euk"/>
</dbReference>
<dbReference type="Pfam" id="PF00595">
    <property type="entry name" value="PDZ"/>
    <property type="match status" value="3"/>
</dbReference>
<comment type="subcellular location">
    <subcellularLocation>
        <location evidence="1">Cell junction</location>
    </subcellularLocation>
    <subcellularLocation>
        <location evidence="2">Mitochondrion outer membrane</location>
    </subcellularLocation>
</comment>
<dbReference type="InterPro" id="IPR011019">
    <property type="entry name" value="KIND_dom"/>
</dbReference>
<feature type="domain" description="PDZ" evidence="15">
    <location>
        <begin position="1455"/>
        <end position="1540"/>
    </location>
</feature>
<comment type="similarity">
    <text evidence="3">Belongs to the eukaryotic mitochondrial porin family.</text>
</comment>
<dbReference type="EMBL" id="JH431611">
    <property type="status" value="NOT_ANNOTATED_CDS"/>
    <property type="molecule type" value="Genomic_DNA"/>
</dbReference>
<dbReference type="InterPro" id="IPR023614">
    <property type="entry name" value="Porin_dom_sf"/>
</dbReference>
<evidence type="ECO:0000313" key="17">
    <source>
        <dbReference type="EnsemblMetazoa" id="SMAR005449-PA"/>
    </source>
</evidence>
<dbReference type="SUPFAM" id="SSF47031">
    <property type="entry name" value="Second domain of FERM"/>
    <property type="match status" value="1"/>
</dbReference>
<dbReference type="CDD" id="cd14473">
    <property type="entry name" value="FERM_B-lobe"/>
    <property type="match status" value="1"/>
</dbReference>
<accession>T1IW86</accession>
<evidence type="ECO:0000256" key="2">
    <source>
        <dbReference type="ARBA" id="ARBA00004294"/>
    </source>
</evidence>
<dbReference type="CDD" id="cd07306">
    <property type="entry name" value="Porin3_VDAC"/>
    <property type="match status" value="1"/>
</dbReference>
<dbReference type="CDD" id="cd00136">
    <property type="entry name" value="PDZ_canonical"/>
    <property type="match status" value="1"/>
</dbReference>
<dbReference type="GO" id="GO:0071944">
    <property type="term" value="C:cell periphery"/>
    <property type="evidence" value="ECO:0007669"/>
    <property type="project" value="UniProtKB-ARBA"/>
</dbReference>
<keyword evidence="8" id="KW-1000">Mitochondrion outer membrane</keyword>
<dbReference type="PhylomeDB" id="T1IW86"/>
<dbReference type="PROSITE" id="PS51377">
    <property type="entry name" value="KIND"/>
    <property type="match status" value="1"/>
</dbReference>
<dbReference type="Proteomes" id="UP000014500">
    <property type="component" value="Unassembled WGS sequence"/>
</dbReference>
<dbReference type="Pfam" id="PF01459">
    <property type="entry name" value="Porin_3"/>
    <property type="match status" value="1"/>
</dbReference>
<dbReference type="GO" id="GO:0015288">
    <property type="term" value="F:porin activity"/>
    <property type="evidence" value="ECO:0007669"/>
    <property type="project" value="UniProtKB-KW"/>
</dbReference>
<dbReference type="eggNOG" id="KOG0792">
    <property type="taxonomic scope" value="Eukaryota"/>
</dbReference>
<keyword evidence="13" id="KW-0472">Membrane</keyword>
<keyword evidence="7" id="KW-0677">Repeat</keyword>
<evidence type="ECO:0000256" key="12">
    <source>
        <dbReference type="ARBA" id="ARBA00023128"/>
    </source>
</evidence>
<keyword evidence="6" id="KW-0812">Transmembrane</keyword>
<dbReference type="InterPro" id="IPR029071">
    <property type="entry name" value="Ubiquitin-like_domsf"/>
</dbReference>
<dbReference type="Gene3D" id="2.30.29.30">
    <property type="entry name" value="Pleckstrin-homology domain (PH domain)/Phosphotyrosine-binding domain (PTB)"/>
    <property type="match status" value="1"/>
</dbReference>
<dbReference type="SUPFAM" id="SSF50729">
    <property type="entry name" value="PH domain-like"/>
    <property type="match status" value="1"/>
</dbReference>
<dbReference type="SMART" id="SM00295">
    <property type="entry name" value="B41"/>
    <property type="match status" value="1"/>
</dbReference>
<evidence type="ECO:0000313" key="18">
    <source>
        <dbReference type="Proteomes" id="UP000014500"/>
    </source>
</evidence>
<evidence type="ECO:0000256" key="4">
    <source>
        <dbReference type="ARBA" id="ARBA00022448"/>
    </source>
</evidence>
<keyword evidence="5" id="KW-1134">Transmembrane beta strand</keyword>
<dbReference type="EnsemblMetazoa" id="SMAR005449-RA">
    <property type="protein sequence ID" value="SMAR005449-PA"/>
    <property type="gene ID" value="SMAR005449"/>
</dbReference>
<name>T1IW86_STRMM</name>
<dbReference type="GO" id="GO:0005741">
    <property type="term" value="C:mitochondrial outer membrane"/>
    <property type="evidence" value="ECO:0007669"/>
    <property type="project" value="UniProtKB-SubCell"/>
</dbReference>
<dbReference type="InterPro" id="IPR052074">
    <property type="entry name" value="NonRcpt_TyrProt_Phosphatase"/>
</dbReference>
<dbReference type="InterPro" id="IPR027246">
    <property type="entry name" value="Porin_Euk/Tom40"/>
</dbReference>
<dbReference type="GO" id="GO:0009887">
    <property type="term" value="P:animal organ morphogenesis"/>
    <property type="evidence" value="ECO:0007669"/>
    <property type="project" value="UniProtKB-ARBA"/>
</dbReference>
<evidence type="ECO:0000256" key="8">
    <source>
        <dbReference type="ARBA" id="ARBA00022787"/>
    </source>
</evidence>
<evidence type="ECO:0000256" key="11">
    <source>
        <dbReference type="ARBA" id="ARBA00023114"/>
    </source>
</evidence>
<dbReference type="InterPro" id="IPR018979">
    <property type="entry name" value="FERM_N"/>
</dbReference>
<dbReference type="Pfam" id="PF09379">
    <property type="entry name" value="FERM_N"/>
    <property type="match status" value="1"/>
</dbReference>
<dbReference type="GO" id="GO:0048731">
    <property type="term" value="P:system development"/>
    <property type="evidence" value="ECO:0007669"/>
    <property type="project" value="UniProtKB-ARBA"/>
</dbReference>
<keyword evidence="18" id="KW-1185">Reference proteome</keyword>
<dbReference type="InterPro" id="IPR001478">
    <property type="entry name" value="PDZ"/>
</dbReference>
<feature type="domain" description="PDZ" evidence="15">
    <location>
        <begin position="1261"/>
        <end position="1342"/>
    </location>
</feature>
<dbReference type="PANTHER" id="PTHR46900:SF2">
    <property type="entry name" value="TYROSINE-PROTEIN PHOSPHATASE NON-RECEPTOR TYPE 13"/>
    <property type="match status" value="1"/>
</dbReference>
<dbReference type="Gene3D" id="1.10.510.10">
    <property type="entry name" value="Transferase(Phosphotransferase) domain 1"/>
    <property type="match status" value="1"/>
</dbReference>
<evidence type="ECO:0000259" key="16">
    <source>
        <dbReference type="PROSITE" id="PS51377"/>
    </source>
</evidence>
<evidence type="ECO:0000256" key="6">
    <source>
        <dbReference type="ARBA" id="ARBA00022692"/>
    </source>
</evidence>
<dbReference type="InterPro" id="IPR018980">
    <property type="entry name" value="FERM_PH-like_C"/>
</dbReference>
<dbReference type="SMART" id="SM01196">
    <property type="entry name" value="FERM_C"/>
    <property type="match status" value="1"/>
</dbReference>
<reference evidence="18" key="1">
    <citation type="submission" date="2011-05" db="EMBL/GenBank/DDBJ databases">
        <authorList>
            <person name="Richards S.R."/>
            <person name="Qu J."/>
            <person name="Jiang H."/>
            <person name="Jhangiani S.N."/>
            <person name="Agravi P."/>
            <person name="Goodspeed R."/>
            <person name="Gross S."/>
            <person name="Mandapat C."/>
            <person name="Jackson L."/>
            <person name="Mathew T."/>
            <person name="Pu L."/>
            <person name="Thornton R."/>
            <person name="Saada N."/>
            <person name="Wilczek-Boney K.B."/>
            <person name="Lee S."/>
            <person name="Kovar C."/>
            <person name="Wu Y."/>
            <person name="Scherer S.E."/>
            <person name="Worley K.C."/>
            <person name="Muzny D.M."/>
            <person name="Gibbs R."/>
        </authorList>
    </citation>
    <scope>NUCLEOTIDE SEQUENCE</scope>
    <source>
        <strain evidence="18">Brora</strain>
    </source>
</reference>
<reference evidence="17" key="2">
    <citation type="submission" date="2015-02" db="UniProtKB">
        <authorList>
            <consortium name="EnsemblMetazoa"/>
        </authorList>
    </citation>
    <scope>IDENTIFICATION</scope>
</reference>
<dbReference type="GO" id="GO:0046930">
    <property type="term" value="C:pore complex"/>
    <property type="evidence" value="ECO:0007669"/>
    <property type="project" value="UniProtKB-KW"/>
</dbReference>
<evidence type="ECO:0000259" key="14">
    <source>
        <dbReference type="PROSITE" id="PS50057"/>
    </source>
</evidence>
<sequence length="1950" mass="219255">MSPLPSILWTSQKRSVYSEKPLSANQWATSMTNILYESVCNERIMCMATKNTLRTIKKISKLSVPAVEWFRFSNRFKSVLNIPNFGLVKLETKTKTRNGVEFTVTGNHHLDTAKVCGSLETKYKLRDWCVSLTEKWNTDNTLQTEIAFEDGFISCAPGLKIMLDTTFAPQSGKKAGRVRANFKSQFAAVNGDIDFDNGPNVNAAAVVGYYGWLAGYQMGFDTAKSKLTKSNFSVGYSLCDFVLHTSVNDGQEFGGSIYQKVSDHLETGVQLGWTAGNNATRFSLGSKYKIDKDTSFSLKVNNASQVGMGFTHRLRDGITATLSAVIDGKNFNQGGHKLGFALDMEALKTTSMKMRKYLLYRFKRANDYSSFGFRFLDQNLPTMLSPPTLLSLPILLSPPTLFSLPTLLSPLTVLFPPTIKYKRNHFMDKIINLFLLTDIGSNLFWRGFITMDCGYSSLEKRQEMACVFLCEVLEVRGKGLTECELWSVLCQSVEVIQDLFLSAGGELPLPKLVVTPSSLAFTSTGKIQIITMSNCEDDEFKQFISPEFNTISDLDEDSLEKILIFSLGSTLKYAANHPDKKSFQISLLNSTLNSMCQEDANLRKNVLSILEIISHNIHSFTESKPFTYFICSLYREVLGFNIYDETTKDYNLFNNQRVNRSESVSTVRSDKYGRRLGYFPRNVTKMPKRSNSDAAALITANNSNQELVRGDLLLSESLTRDRRRLVEILQLDVNVPEMKAGRVRSKSLASVNYEEKRDFFNFRTKNSLQNIPSKIQSQCDIKRKSKMILARPTFRSTVYDVENYPKLFRRCSKSSISKTPKTVIGPEFVVMSSKPNLPLVLNVKHKEVSGNVKHLKQIIIVLLNGQRLETNCDLTVTKVEHLWEAIVSHEKFNRKFLYGLAYVKDGEFIFLEPEQKLQKIVSSGWMEWRGNNQMDVSSFTVYVRVKFYINHKLFRDKMSRHLHYLQLRRDILEERIRCDPQKAIFLASLALQAEFGDYDETIFGKDYFFVDHYIPPCAVKYFGVENAKRQLVALHRTKKGVSEDLAENEFLEEIEKLPEYGFHFHLIQEGKKAKNSQMRISSKGIGLFATNEKREKEKFFEWKTIQRITYDEKHLYLTIIDEKLSLKKEKLKFHTDKTKNRYLFHIATAHHRLHLMLDCNIQVPDPSFQDVIELKLENVTNSDQEISYELKRDSDELGESKTAFNFDQTDEETEKSAFVLGTSFGPPKNMSQLCTEEINDSLASRFDNLGNSSVNERRLVATTLHRSPIHGFGLSVTMGDDQGIYIQSVFPESPAELSRVLEQGDRIFSVNQILVDCMEYKQVLDLIRECKDKIDIVVSQQIPGHELSTIKEEFEMSTLKNDENETENETTCDGNLNVSCFDSVTCNGKCEIIKYQKFVQQLQNNKENQSNSSRNGSIDNESVEKMRCASLEGDELQFNEDAEECDPIKSGDIFHIVLEKNGGSLGINIKGGVNSSGTERNIFVQQVIPGGAADLDGRINVGDVILEVNGSNLTNATHQEAVETLRTTSPLAHLTLRRGTLNPLVSVRSTSSSAIFKPPENRIQRNLSLKNEIIPNHSFKTTIQLNAGSNSRLTANSAVRRNSSDNWGTRISFGNESANVIRLRVNFEDPSAAPGALRRCSSGDLRRRSSLEWVPSMDSTVKVMSTQGVGNRVFTHTPVCNYEVEHVDEGFVDAKSGKMLSTHEEEDSGGGFAGGKSGVQCTDPLLGVCDVKDVKDVKEARCRGNRSVGGEMEDEEVPVQEEYPFITDENTFDVTLVKNSRGLGLSVCGGWDADPTDSIARLIRIKRLYPLQPAAQSGKLEIGDILLAVNRQTVLGLMYFEAIEILRMASNPIVLTICRPEDGVIPPIPQSSSLLATALSDENDSVPRYNGPSYTEFDVTLTKIGGSLGFTLVKLEGVNAGHYIKALVKDPALSDGQLQPGDKIILQLGN</sequence>
<dbReference type="GO" id="GO:0070161">
    <property type="term" value="C:anchoring junction"/>
    <property type="evidence" value="ECO:0007669"/>
    <property type="project" value="UniProtKB-SubCell"/>
</dbReference>
<dbReference type="OMA" id="ESPPHTI"/>
<dbReference type="InterPro" id="IPR035963">
    <property type="entry name" value="FERM_2"/>
</dbReference>
<evidence type="ECO:0000256" key="13">
    <source>
        <dbReference type="ARBA" id="ARBA00023136"/>
    </source>
</evidence>
<dbReference type="FunFam" id="2.40.160.10:FF:000001">
    <property type="entry name" value="Voltage-dependent anion-selective channel protein 2"/>
    <property type="match status" value="1"/>
</dbReference>
<proteinExistence type="inferred from homology"/>
<dbReference type="PRINTS" id="PR00935">
    <property type="entry name" value="BAND41"/>
</dbReference>
<evidence type="ECO:0000256" key="10">
    <source>
        <dbReference type="ARBA" id="ARBA00023065"/>
    </source>
</evidence>
<keyword evidence="11" id="KW-0626">Porin</keyword>
<dbReference type="InterPro" id="IPR014352">
    <property type="entry name" value="FERM/acyl-CoA-bd_prot_sf"/>
</dbReference>
<organism evidence="17 18">
    <name type="scientific">Strigamia maritima</name>
    <name type="common">European centipede</name>
    <name type="synonym">Geophilus maritimus</name>
    <dbReference type="NCBI Taxonomy" id="126957"/>
    <lineage>
        <taxon>Eukaryota</taxon>
        <taxon>Metazoa</taxon>
        <taxon>Ecdysozoa</taxon>
        <taxon>Arthropoda</taxon>
        <taxon>Myriapoda</taxon>
        <taxon>Chilopoda</taxon>
        <taxon>Pleurostigmophora</taxon>
        <taxon>Geophilomorpha</taxon>
        <taxon>Linotaeniidae</taxon>
        <taxon>Strigamia</taxon>
    </lineage>
</organism>
<dbReference type="SUPFAM" id="SSF54236">
    <property type="entry name" value="Ubiquitin-like"/>
    <property type="match status" value="1"/>
</dbReference>
<dbReference type="Gene3D" id="1.20.80.10">
    <property type="match status" value="1"/>
</dbReference>
<dbReference type="InterPro" id="IPR019749">
    <property type="entry name" value="Band_41_domain"/>
</dbReference>
<dbReference type="GO" id="GO:0008308">
    <property type="term" value="F:voltage-gated monoatomic anion channel activity"/>
    <property type="evidence" value="ECO:0007669"/>
    <property type="project" value="InterPro"/>
</dbReference>
<dbReference type="InterPro" id="IPR011993">
    <property type="entry name" value="PH-like_dom_sf"/>
</dbReference>
<feature type="domain" description="PDZ" evidence="15">
    <location>
        <begin position="1898"/>
        <end position="1950"/>
    </location>
</feature>
<dbReference type="InterPro" id="IPR036034">
    <property type="entry name" value="PDZ_sf"/>
</dbReference>
<dbReference type="PROSITE" id="PS50106">
    <property type="entry name" value="PDZ"/>
    <property type="match status" value="4"/>
</dbReference>
<dbReference type="eggNOG" id="KOG3126">
    <property type="taxonomic scope" value="Eukaryota"/>
</dbReference>
<keyword evidence="9" id="KW-0965">Cell junction</keyword>
<evidence type="ECO:0000256" key="9">
    <source>
        <dbReference type="ARBA" id="ARBA00022949"/>
    </source>
</evidence>
<dbReference type="Pfam" id="PF00373">
    <property type="entry name" value="FERM_M"/>
    <property type="match status" value="1"/>
</dbReference>
<evidence type="ECO:0000256" key="1">
    <source>
        <dbReference type="ARBA" id="ARBA00004282"/>
    </source>
</evidence>
<evidence type="ECO:0000256" key="3">
    <source>
        <dbReference type="ARBA" id="ARBA00007780"/>
    </source>
</evidence>
<dbReference type="PROSITE" id="PS50057">
    <property type="entry name" value="FERM_3"/>
    <property type="match status" value="1"/>
</dbReference>
<keyword evidence="12" id="KW-0496">Mitochondrion</keyword>
<dbReference type="PRINTS" id="PR00185">
    <property type="entry name" value="EUKARYTPORIN"/>
</dbReference>
<evidence type="ECO:0000256" key="7">
    <source>
        <dbReference type="ARBA" id="ARBA00022737"/>
    </source>
</evidence>
<protein>
    <submittedName>
        <fullName evidence="17">Uncharacterized protein</fullName>
    </submittedName>
</protein>
<dbReference type="InterPro" id="IPR019748">
    <property type="entry name" value="FERM_central"/>
</dbReference>
<dbReference type="Pfam" id="PF09380">
    <property type="entry name" value="FERM_C"/>
    <property type="match status" value="1"/>
</dbReference>
<evidence type="ECO:0000256" key="5">
    <source>
        <dbReference type="ARBA" id="ARBA00022452"/>
    </source>
</evidence>
<keyword evidence="4" id="KW-0813">Transport</keyword>
<feature type="domain" description="FERM" evidence="14">
    <location>
        <begin position="856"/>
        <end position="1158"/>
    </location>
</feature>